<sequence length="143" mass="16333">MTHSNPPIARPRRLSPCVPAFHTVPLRAIHNGWSPERQAHFIGWLAETGSVSAACERVGMSHKGAYQLRKKPHSESFAAAWDAALGWPVRKVTVDEWDVLVHGTLFEPRFRRGRYIGFRRKSDTAGLSRMLNRIARQQRQVWP</sequence>
<organism evidence="1 2">
    <name type="scientific">Croceibacterium salegens</name>
    <dbReference type="NCBI Taxonomy" id="1737568"/>
    <lineage>
        <taxon>Bacteria</taxon>
        <taxon>Pseudomonadati</taxon>
        <taxon>Pseudomonadota</taxon>
        <taxon>Alphaproteobacteria</taxon>
        <taxon>Sphingomonadales</taxon>
        <taxon>Erythrobacteraceae</taxon>
        <taxon>Croceibacterium</taxon>
    </lineage>
</organism>
<evidence type="ECO:0000313" key="2">
    <source>
        <dbReference type="Proteomes" id="UP000433652"/>
    </source>
</evidence>
<reference evidence="1 2" key="1">
    <citation type="submission" date="2019-12" db="EMBL/GenBank/DDBJ databases">
        <title>Genomic-based taxomic classification of the family Erythrobacteraceae.</title>
        <authorList>
            <person name="Xu L."/>
        </authorList>
    </citation>
    <scope>NUCLEOTIDE SEQUENCE [LARGE SCALE GENOMIC DNA]</scope>
    <source>
        <strain evidence="1 2">MCCC 1K01500</strain>
    </source>
</reference>
<evidence type="ECO:0000313" key="1">
    <source>
        <dbReference type="EMBL" id="MXO59672.1"/>
    </source>
</evidence>
<dbReference type="AlphaFoldDB" id="A0A6I4SZH0"/>
<dbReference type="OrthoDB" id="7282816at2"/>
<dbReference type="Proteomes" id="UP000433652">
    <property type="component" value="Unassembled WGS sequence"/>
</dbReference>
<proteinExistence type="predicted"/>
<name>A0A6I4SZH0_9SPHN</name>
<dbReference type="EMBL" id="WTYM01000036">
    <property type="protein sequence ID" value="MXO59672.1"/>
    <property type="molecule type" value="Genomic_DNA"/>
</dbReference>
<protein>
    <submittedName>
        <fullName evidence="1">Uncharacterized protein</fullName>
    </submittedName>
</protein>
<accession>A0A6I4SZH0</accession>
<keyword evidence="2" id="KW-1185">Reference proteome</keyword>
<comment type="caution">
    <text evidence="1">The sequence shown here is derived from an EMBL/GenBank/DDBJ whole genome shotgun (WGS) entry which is preliminary data.</text>
</comment>
<gene>
    <name evidence="1" type="ORF">GRI89_08980</name>
</gene>
<dbReference type="RefSeq" id="WP_159794279.1">
    <property type="nucleotide sequence ID" value="NZ_WTYM01000036.1"/>
</dbReference>